<evidence type="ECO:0000313" key="10">
    <source>
        <dbReference type="Proteomes" id="UP000266305"/>
    </source>
</evidence>
<feature type="transmembrane region" description="Helical" evidence="8">
    <location>
        <begin position="74"/>
        <end position="92"/>
    </location>
</feature>
<dbReference type="InterPro" id="IPR002781">
    <property type="entry name" value="TM_pro_TauE-like"/>
</dbReference>
<dbReference type="GO" id="GO:0005886">
    <property type="term" value="C:plasma membrane"/>
    <property type="evidence" value="ECO:0007669"/>
    <property type="project" value="UniProtKB-SubCell"/>
</dbReference>
<dbReference type="RefSeq" id="WP_011339088.1">
    <property type="nucleotide sequence ID" value="NZ_BJXO01000007.1"/>
</dbReference>
<keyword evidence="4 8" id="KW-1003">Cell membrane</keyword>
<gene>
    <name evidence="9" type="ORF">D1114_00405</name>
</gene>
<evidence type="ECO:0000256" key="6">
    <source>
        <dbReference type="ARBA" id="ARBA00022989"/>
    </source>
</evidence>
<evidence type="ECO:0000256" key="7">
    <source>
        <dbReference type="ARBA" id="ARBA00023136"/>
    </source>
</evidence>
<organism evidence="9 10">
    <name type="scientific">Cereibacter sphaeroides</name>
    <name type="common">Rhodobacter sphaeroides</name>
    <dbReference type="NCBI Taxonomy" id="1063"/>
    <lineage>
        <taxon>Bacteria</taxon>
        <taxon>Pseudomonadati</taxon>
        <taxon>Pseudomonadota</taxon>
        <taxon>Alphaproteobacteria</taxon>
        <taxon>Rhodobacterales</taxon>
        <taxon>Paracoccaceae</taxon>
        <taxon>Cereibacter</taxon>
    </lineage>
</organism>
<reference evidence="9 10" key="1">
    <citation type="submission" date="2018-08" db="EMBL/GenBank/DDBJ databases">
        <title>Draft genome sequence of Rhodobacter sphaeroides FY.</title>
        <authorList>
            <person name="Rayyan A."/>
            <person name="Meyer T.E."/>
            <person name="Kyndt J.A."/>
        </authorList>
    </citation>
    <scope>NUCLEOTIDE SEQUENCE [LARGE SCALE GENOMIC DNA]</scope>
    <source>
        <strain evidence="9 10">FY</strain>
    </source>
</reference>
<dbReference type="AlphaFoldDB" id="A0AAX1URJ2"/>
<proteinExistence type="inferred from homology"/>
<evidence type="ECO:0000256" key="2">
    <source>
        <dbReference type="ARBA" id="ARBA00009142"/>
    </source>
</evidence>
<feature type="transmembrane region" description="Helical" evidence="8">
    <location>
        <begin position="198"/>
        <end position="217"/>
    </location>
</feature>
<evidence type="ECO:0000256" key="5">
    <source>
        <dbReference type="ARBA" id="ARBA00022692"/>
    </source>
</evidence>
<evidence type="ECO:0000313" key="9">
    <source>
        <dbReference type="EMBL" id="RHZ98587.1"/>
    </source>
</evidence>
<keyword evidence="3" id="KW-0813">Transport</keyword>
<keyword evidence="7 8" id="KW-0472">Membrane</keyword>
<evidence type="ECO:0000256" key="1">
    <source>
        <dbReference type="ARBA" id="ARBA00004651"/>
    </source>
</evidence>
<comment type="subcellular location">
    <subcellularLocation>
        <location evidence="1 8">Cell membrane</location>
        <topology evidence="1 8">Multi-pass membrane protein</topology>
    </subcellularLocation>
</comment>
<name>A0AAX1URJ2_CERSP</name>
<protein>
    <recommendedName>
        <fullName evidence="8">Probable membrane transporter protein</fullName>
    </recommendedName>
</protein>
<feature type="transmembrane region" description="Helical" evidence="8">
    <location>
        <begin position="42"/>
        <end position="62"/>
    </location>
</feature>
<accession>A0AAX1URJ2</accession>
<dbReference type="InterPro" id="IPR052017">
    <property type="entry name" value="TSUP"/>
</dbReference>
<dbReference type="PANTHER" id="PTHR30269:SF37">
    <property type="entry name" value="MEMBRANE TRANSPORTER PROTEIN"/>
    <property type="match status" value="1"/>
</dbReference>
<sequence>MTLDFLLLFGLGAAAGGFVNGLAGFGTALFALAFWLEILPPAQAVAISAVMSVTSGLPGLWAVREAISRQPRRILRFVLPALVAVPLGVLSLQYVEAGWLKLVIGGFMGLYGLFFAFRRTLPALDLRMPVADMAVGFSGGFLGGAASLSGALPTMWCTLHAWTRQEQRGVMQPFNVTILGATVVLLAFQGAYTAETLLLIAGALPVTMLAAQVGVRLFARLTDAQFKRLLILLLFVSGASILVQELGKALMAL</sequence>
<comment type="caution">
    <text evidence="9">The sequence shown here is derived from an EMBL/GenBank/DDBJ whole genome shotgun (WGS) entry which is preliminary data.</text>
</comment>
<feature type="transmembrane region" description="Helical" evidence="8">
    <location>
        <begin position="98"/>
        <end position="117"/>
    </location>
</feature>
<feature type="transmembrane region" description="Helical" evidence="8">
    <location>
        <begin position="174"/>
        <end position="192"/>
    </location>
</feature>
<feature type="transmembrane region" description="Helical" evidence="8">
    <location>
        <begin position="229"/>
        <end position="247"/>
    </location>
</feature>
<evidence type="ECO:0000256" key="8">
    <source>
        <dbReference type="RuleBase" id="RU363041"/>
    </source>
</evidence>
<feature type="transmembrane region" description="Helical" evidence="8">
    <location>
        <begin position="7"/>
        <end position="36"/>
    </location>
</feature>
<keyword evidence="5 8" id="KW-0812">Transmembrane</keyword>
<dbReference type="Pfam" id="PF01925">
    <property type="entry name" value="TauE"/>
    <property type="match status" value="1"/>
</dbReference>
<keyword evidence="6 8" id="KW-1133">Transmembrane helix</keyword>
<dbReference type="GeneID" id="3721449"/>
<evidence type="ECO:0000256" key="4">
    <source>
        <dbReference type="ARBA" id="ARBA00022475"/>
    </source>
</evidence>
<dbReference type="PANTHER" id="PTHR30269">
    <property type="entry name" value="TRANSMEMBRANE PROTEIN YFCA"/>
    <property type="match status" value="1"/>
</dbReference>
<dbReference type="Proteomes" id="UP000266305">
    <property type="component" value="Unassembled WGS sequence"/>
</dbReference>
<evidence type="ECO:0000256" key="3">
    <source>
        <dbReference type="ARBA" id="ARBA00022448"/>
    </source>
</evidence>
<dbReference type="EMBL" id="QWGP01000001">
    <property type="protein sequence ID" value="RHZ98587.1"/>
    <property type="molecule type" value="Genomic_DNA"/>
</dbReference>
<comment type="similarity">
    <text evidence="2 8">Belongs to the 4-toluene sulfonate uptake permease (TSUP) (TC 2.A.102) family.</text>
</comment>